<dbReference type="AlphaFoldDB" id="A0A6A5QZ53"/>
<dbReference type="OrthoDB" id="3199516at2759"/>
<name>A0A6A5QZ53_AMPQU</name>
<feature type="region of interest" description="Disordered" evidence="1">
    <location>
        <begin position="1"/>
        <end position="64"/>
    </location>
</feature>
<proteinExistence type="predicted"/>
<organism evidence="2 3">
    <name type="scientific">Ampelomyces quisqualis</name>
    <name type="common">Powdery mildew agent</name>
    <dbReference type="NCBI Taxonomy" id="50730"/>
    <lineage>
        <taxon>Eukaryota</taxon>
        <taxon>Fungi</taxon>
        <taxon>Dikarya</taxon>
        <taxon>Ascomycota</taxon>
        <taxon>Pezizomycotina</taxon>
        <taxon>Dothideomycetes</taxon>
        <taxon>Pleosporomycetidae</taxon>
        <taxon>Pleosporales</taxon>
        <taxon>Pleosporineae</taxon>
        <taxon>Phaeosphaeriaceae</taxon>
        <taxon>Ampelomyces</taxon>
    </lineage>
</organism>
<reference evidence="2" key="1">
    <citation type="journal article" date="2020" name="Stud. Mycol.">
        <title>101 Dothideomycetes genomes: a test case for predicting lifestyles and emergence of pathogens.</title>
        <authorList>
            <person name="Haridas S."/>
            <person name="Albert R."/>
            <person name="Binder M."/>
            <person name="Bloem J."/>
            <person name="Labutti K."/>
            <person name="Salamov A."/>
            <person name="Andreopoulos B."/>
            <person name="Baker S."/>
            <person name="Barry K."/>
            <person name="Bills G."/>
            <person name="Bluhm B."/>
            <person name="Cannon C."/>
            <person name="Castanera R."/>
            <person name="Culley D."/>
            <person name="Daum C."/>
            <person name="Ezra D."/>
            <person name="Gonzalez J."/>
            <person name="Henrissat B."/>
            <person name="Kuo A."/>
            <person name="Liang C."/>
            <person name="Lipzen A."/>
            <person name="Lutzoni F."/>
            <person name="Magnuson J."/>
            <person name="Mondo S."/>
            <person name="Nolan M."/>
            <person name="Ohm R."/>
            <person name="Pangilinan J."/>
            <person name="Park H.-J."/>
            <person name="Ramirez L."/>
            <person name="Alfaro M."/>
            <person name="Sun H."/>
            <person name="Tritt A."/>
            <person name="Yoshinaga Y."/>
            <person name="Zwiers L.-H."/>
            <person name="Turgeon B."/>
            <person name="Goodwin S."/>
            <person name="Spatafora J."/>
            <person name="Crous P."/>
            <person name="Grigoriev I."/>
        </authorList>
    </citation>
    <scope>NUCLEOTIDE SEQUENCE</scope>
    <source>
        <strain evidence="2">HMLAC05119</strain>
    </source>
</reference>
<feature type="compositionally biased region" description="Acidic residues" evidence="1">
    <location>
        <begin position="854"/>
        <end position="870"/>
    </location>
</feature>
<dbReference type="EMBL" id="ML979132">
    <property type="protein sequence ID" value="KAF1920539.1"/>
    <property type="molecule type" value="Genomic_DNA"/>
</dbReference>
<evidence type="ECO:0000313" key="2">
    <source>
        <dbReference type="EMBL" id="KAF1920539.1"/>
    </source>
</evidence>
<evidence type="ECO:0000313" key="3">
    <source>
        <dbReference type="Proteomes" id="UP000800096"/>
    </source>
</evidence>
<feature type="compositionally biased region" description="Low complexity" evidence="1">
    <location>
        <begin position="43"/>
        <end position="56"/>
    </location>
</feature>
<feature type="region of interest" description="Disordered" evidence="1">
    <location>
        <begin position="425"/>
        <end position="458"/>
    </location>
</feature>
<feature type="region of interest" description="Disordered" evidence="1">
    <location>
        <begin position="816"/>
        <end position="886"/>
    </location>
</feature>
<evidence type="ECO:0000256" key="1">
    <source>
        <dbReference type="SAM" id="MobiDB-lite"/>
    </source>
</evidence>
<protein>
    <submittedName>
        <fullName evidence="2">F-box domain-containing protein</fullName>
    </submittedName>
</protein>
<accession>A0A6A5QZ53</accession>
<feature type="compositionally biased region" description="Low complexity" evidence="1">
    <location>
        <begin position="500"/>
        <end position="511"/>
    </location>
</feature>
<feature type="region of interest" description="Disordered" evidence="1">
    <location>
        <begin position="494"/>
        <end position="537"/>
    </location>
</feature>
<feature type="compositionally biased region" description="Basic and acidic residues" evidence="1">
    <location>
        <begin position="876"/>
        <end position="886"/>
    </location>
</feature>
<keyword evidence="3" id="KW-1185">Reference proteome</keyword>
<gene>
    <name evidence="2" type="ORF">BDU57DRAFT_508902</name>
</gene>
<feature type="compositionally biased region" description="Polar residues" evidence="1">
    <location>
        <begin position="428"/>
        <end position="439"/>
    </location>
</feature>
<dbReference type="Proteomes" id="UP000800096">
    <property type="component" value="Unassembled WGS sequence"/>
</dbReference>
<sequence length="907" mass="100482">MASSPLSRPGSPRTASPLPPDDDTSRAHTMATPHAAAGVPQMAGAPSADAPASSAPKGKEKAAQGPLRLLDLPVDILKEIIHQLPHTNDLTCLSLCHSALHRLAIPCIYSRFDIVWPDESTHTEPRSGVDALTYGLATLVMGDDCFPHQNRVRQQGSTARAPVTPATSPYPVRPRRFGNYYGQFTKKFSLGNGPQAWVQEYMITKEGGKMLGTLVALAIARMINLETFVWDMPTGVLRDVWLALSSLAHRSDGEDCRLERLWIRWHDNSIDAPMPPPAPPMILNNVGVPPPPNTTHPSGLGTIQPPAIAPQPYLPSSISALDRVEHPTFSAIPALKSLSVLDIDELPYLDEMSILIARSHKKLRELRVGVAPHAQQRDWVTVWDGDGLQQVDYSVDPTAANTLGEKRLGGVLGILVGRIHNMRHSEDSQTLASSTTGSIERSVEVTPSKAPVSNPLPSIASLSIQDREAEQDVDHFGNPMEEAVNNECVNLVSESQPTEAAQNASAPAASPDRTAAQRPDRVVPQAKAHNVPKNPSEEQLVGKLKLEVLELERVPLSVAVLRRAFDWSILSTLTLLHCSNHEQLWKVLRRQYTPRAAYPGSPSPPKAYKASYTLRTEYQLNLKQIHTNTVSPSLISFLKETLAPNSLEVLFLQEGRSYSSTVTVDAIYRGPMRRHRSSLKKLMIDSGEKGPDGNMVTSSRWRRWMLNREILTFITSGRMSNLRELAVAIDYKDWHHFLQRLPHIPHIRSLYIPFIADHAHGSNIDPRELAYQILDIVHLRPEIELCYMGLSNKCFEILENRPSNYDLRHDGMHVDGGGSGYVAHGPMLSDDESEATEDEDDEDVDDGAMAPVGDETESEPSEDGEVESDNESFTQESHKGPKLRVREILFYEERVEAFRRRHGVLRP</sequence>
<feature type="compositionally biased region" description="Acidic residues" evidence="1">
    <location>
        <begin position="829"/>
        <end position="846"/>
    </location>
</feature>